<feature type="region of interest" description="Disordered" evidence="3">
    <location>
        <begin position="667"/>
        <end position="689"/>
    </location>
</feature>
<dbReference type="InterPro" id="IPR039034">
    <property type="entry name" value="INPP4"/>
</dbReference>
<comment type="caution">
    <text evidence="5">The sequence shown here is derived from an EMBL/GenBank/DDBJ whole genome shotgun (WGS) entry which is preliminary data.</text>
</comment>
<feature type="compositionally biased region" description="Low complexity" evidence="3">
    <location>
        <begin position="337"/>
        <end position="351"/>
    </location>
</feature>
<accession>A0A3S3PRA8</accession>
<evidence type="ECO:0000256" key="1">
    <source>
        <dbReference type="ARBA" id="ARBA00022801"/>
    </source>
</evidence>
<dbReference type="SUPFAM" id="SSF50729">
    <property type="entry name" value="PH domain-like"/>
    <property type="match status" value="1"/>
</dbReference>
<dbReference type="EMBL" id="NCKU01003933">
    <property type="protein sequence ID" value="RWS06705.1"/>
    <property type="molecule type" value="Genomic_DNA"/>
</dbReference>
<gene>
    <name evidence="6" type="ORF">B4U79_02585</name>
    <name evidence="5" type="ORF">B4U79_05850</name>
</gene>
<name>A0A3S3PRA8_9ACAR</name>
<reference evidence="5" key="2">
    <citation type="submission" date="2018-11" db="EMBL/GenBank/DDBJ databases">
        <title>Trombidioid mite genomics.</title>
        <authorList>
            <person name="Dong X."/>
        </authorList>
    </citation>
    <scope>NUCLEOTIDE SEQUENCE</scope>
    <source>
        <strain evidence="5">UoL-WK</strain>
    </source>
</reference>
<reference evidence="5 7" key="1">
    <citation type="journal article" date="2018" name="Gigascience">
        <title>Genomes of trombidid mites reveal novel predicted allergens and laterally-transferred genes associated with secondary metabolism.</title>
        <authorList>
            <person name="Dong X."/>
            <person name="Chaisiri K."/>
            <person name="Xia D."/>
            <person name="Armstrong S.D."/>
            <person name="Fang Y."/>
            <person name="Donnelly M.J."/>
            <person name="Kadowaki T."/>
            <person name="McGarry J.W."/>
            <person name="Darby A.C."/>
            <person name="Makepeace B.L."/>
        </authorList>
    </citation>
    <scope>NUCLEOTIDE SEQUENCE [LARGE SCALE GENOMIC DNA]</scope>
    <source>
        <strain evidence="5">UoL-WK</strain>
    </source>
</reference>
<evidence type="ECO:0000259" key="4">
    <source>
        <dbReference type="PROSITE" id="PS50003"/>
    </source>
</evidence>
<evidence type="ECO:0000256" key="2">
    <source>
        <dbReference type="ARBA" id="ARBA00023098"/>
    </source>
</evidence>
<dbReference type="SMART" id="SM00233">
    <property type="entry name" value="PH"/>
    <property type="match status" value="1"/>
</dbReference>
<organism evidence="5 7">
    <name type="scientific">Dinothrombium tinctorium</name>
    <dbReference type="NCBI Taxonomy" id="1965070"/>
    <lineage>
        <taxon>Eukaryota</taxon>
        <taxon>Metazoa</taxon>
        <taxon>Ecdysozoa</taxon>
        <taxon>Arthropoda</taxon>
        <taxon>Chelicerata</taxon>
        <taxon>Arachnida</taxon>
        <taxon>Acari</taxon>
        <taxon>Acariformes</taxon>
        <taxon>Trombidiformes</taxon>
        <taxon>Prostigmata</taxon>
        <taxon>Anystina</taxon>
        <taxon>Parasitengona</taxon>
        <taxon>Trombidioidea</taxon>
        <taxon>Trombidiidae</taxon>
        <taxon>Dinothrombium</taxon>
    </lineage>
</organism>
<dbReference type="Pfam" id="PF00169">
    <property type="entry name" value="PH"/>
    <property type="match status" value="1"/>
</dbReference>
<dbReference type="STRING" id="1965070.A0A3S3PRA8"/>
<evidence type="ECO:0000256" key="3">
    <source>
        <dbReference type="SAM" id="MobiDB-lite"/>
    </source>
</evidence>
<feature type="domain" description="PH" evidence="4">
    <location>
        <begin position="18"/>
        <end position="144"/>
    </location>
</feature>
<keyword evidence="2" id="KW-0443">Lipid metabolism</keyword>
<dbReference type="Proteomes" id="UP000285301">
    <property type="component" value="Unassembled WGS sequence"/>
</dbReference>
<evidence type="ECO:0000313" key="7">
    <source>
        <dbReference type="Proteomes" id="UP000285301"/>
    </source>
</evidence>
<proteinExistence type="predicted"/>
<evidence type="ECO:0000313" key="6">
    <source>
        <dbReference type="EMBL" id="RWS06705.1"/>
    </source>
</evidence>
<feature type="region of interest" description="Disordered" evidence="3">
    <location>
        <begin position="337"/>
        <end position="359"/>
    </location>
</feature>
<dbReference type="EMBL" id="NCKU01003936">
    <property type="protein sequence ID" value="RWS06693.1"/>
    <property type="molecule type" value="Genomic_DNA"/>
</dbReference>
<dbReference type="AlphaFoldDB" id="A0A3S3PRA8"/>
<protein>
    <recommendedName>
        <fullName evidence="4">PH domain-containing protein</fullName>
    </recommendedName>
</protein>
<evidence type="ECO:0000313" key="5">
    <source>
        <dbReference type="EMBL" id="RWS06693.1"/>
    </source>
</evidence>
<dbReference type="PANTHER" id="PTHR12187">
    <property type="entry name" value="AGAP000124-PA"/>
    <property type="match status" value="1"/>
</dbReference>
<keyword evidence="7" id="KW-1185">Reference proteome</keyword>
<dbReference type="GO" id="GO:0016316">
    <property type="term" value="F:phosphatidylinositol-3,4-bisphosphate 4-phosphatase activity"/>
    <property type="evidence" value="ECO:0007669"/>
    <property type="project" value="InterPro"/>
</dbReference>
<dbReference type="InterPro" id="IPR001849">
    <property type="entry name" value="PH_domain"/>
</dbReference>
<keyword evidence="1" id="KW-0378">Hydrolase</keyword>
<dbReference type="OrthoDB" id="159395at2759"/>
<dbReference type="PROSITE" id="PS50003">
    <property type="entry name" value="PH_DOMAIN"/>
    <property type="match status" value="1"/>
</dbReference>
<dbReference type="GO" id="GO:0005737">
    <property type="term" value="C:cytoplasm"/>
    <property type="evidence" value="ECO:0007669"/>
    <property type="project" value="TreeGrafter"/>
</dbReference>
<sequence length="1074" mass="122457">MLINSDEIQRLALLDSVCYEKEGFLFVRERNDRILSWRNEAFIERLCRLKGNLLFILDTNTANAANDVYLPSLPVSSSSSADRSIVYALVLEEYTIRLVDESSDKHFCFVIDFGKNETAKPFFFASISQHERDSWVEAIHLSSFVYLRLIYKSFLKLKPNIEQLPQTSPANESTVSENSVVFTISCSVIFYGYGHECFEPNLFVTVYKRDDKLDAWQFLGKTETITSRSVSFAKQFHFTPKNDNIYSLKFKVFDVIERLTETRIFLGEAIHVHTTEADEVIRKANVVIYELQLVSSLRDSQVIGKLQLHVRNKKPTNEVPGNRGTISRPQSLFVKKSLSSSSEQNTTSSENKYQDSNGCTESSVVKDSLSGFKFRNCSVPNSLHPDNSPITPLTTTTIMSSPLIILTLDGNLFVNTVHRSFQFEIPVKVKTISVSELMAESTYCLVFPQTLMNIFMDDEKKLMNCVTYSLGEVKSEWQRPQMRVLESHLRLVNVVTESINELYQIQLQKRYFRPSTAKLEPHFQFVPINFHLQRCLVTEVDNVTVNGINDASKYNVLDLYTVGAFASHMMGFENGGIQLKSEIKNNTCVAKVWKAMKKFFRISSICLQIESNLKKLVTYLEDELADEHLITSTYGIIDCKAKSLLTILDPKEVDECVLSLESFRNTSLNSSSNSMRRTDSDPLQNDSNEMNHCKIKRHSSLPIEEHLEIEPVDLLHLNIKASLISMSGKINKRSSQMKEDFEPSRKKLSAAIEALQRMASICYAIESIKLQREHLELFYSYRLRRNMVFTQALTAVIIAVLGEVNSPNFQRQIVDTNSVFIYFEGLLSCHAEEIGMLQDMAFAIEELNDCVTFVFTNVGNETLQPHIPRIEGNGFNLRVIIPVTSSTIIAGSLECQVTGLLFNIGINEHATLAETFGQVKIQDEINKSSFLQLETFISNFIDLEDRELINDVTALKTELWSNRAKNVRVLHLMEQITYKLNGLRFTSCKSAKDRTAMAVTLEEVRKCAHLYDFSEIRDVHLFQQMLDTLRSEGTRRENTRKNVGVAKYAFNTLRVMTLPKLYRPPPGTYGNVQT</sequence>
<dbReference type="PANTHER" id="PTHR12187:SF11">
    <property type="entry name" value="PHOSPHATIDYLINOSITOL-3,4-BISPHOSPHATE 4-PHOSPHATASE"/>
    <property type="match status" value="1"/>
</dbReference>
<dbReference type="InterPro" id="IPR011993">
    <property type="entry name" value="PH-like_dom_sf"/>
</dbReference>
<dbReference type="Gene3D" id="2.30.29.30">
    <property type="entry name" value="Pleckstrin-homology domain (PH domain)/Phosphotyrosine-binding domain (PTB)"/>
    <property type="match status" value="1"/>
</dbReference>